<dbReference type="KEGG" id="cia:BEN51_08275"/>
<keyword evidence="3" id="KW-1185">Reference proteome</keyword>
<dbReference type="AlphaFoldDB" id="A0A343JD68"/>
<accession>A0A343JD68</accession>
<evidence type="ECO:0000259" key="1">
    <source>
        <dbReference type="PROSITE" id="PS51186"/>
    </source>
</evidence>
<evidence type="ECO:0000313" key="2">
    <source>
        <dbReference type="EMBL" id="ASW43476.1"/>
    </source>
</evidence>
<dbReference type="PROSITE" id="PS51186">
    <property type="entry name" value="GNAT"/>
    <property type="match status" value="1"/>
</dbReference>
<feature type="domain" description="N-acetyltransferase" evidence="1">
    <location>
        <begin position="16"/>
        <end position="182"/>
    </location>
</feature>
<protein>
    <submittedName>
        <fullName evidence="2">GNAT family N-acetyltransferase</fullName>
    </submittedName>
</protein>
<dbReference type="EMBL" id="CP016786">
    <property type="protein sequence ID" value="ASW43476.1"/>
    <property type="molecule type" value="Genomic_DNA"/>
</dbReference>
<dbReference type="Proteomes" id="UP000264883">
    <property type="component" value="Chromosome"/>
</dbReference>
<reference evidence="2 3" key="1">
    <citation type="submission" date="2016-08" db="EMBL/GenBank/DDBJ databases">
        <title>Complete Genome Sequence Of The Indigo Reducing Clostridium isatidis DSM15098.</title>
        <authorList>
            <person name="Little G.T."/>
            <person name="Minton N.P."/>
        </authorList>
    </citation>
    <scope>NUCLEOTIDE SEQUENCE [LARGE SCALE GENOMIC DNA]</scope>
    <source>
        <strain evidence="2 3">DSM 15098</strain>
    </source>
</reference>
<gene>
    <name evidence="2" type="ORF">BEN51_08275</name>
</gene>
<name>A0A343JD68_9CLOT</name>
<dbReference type="GO" id="GO:0016747">
    <property type="term" value="F:acyltransferase activity, transferring groups other than amino-acyl groups"/>
    <property type="evidence" value="ECO:0007669"/>
    <property type="project" value="InterPro"/>
</dbReference>
<proteinExistence type="predicted"/>
<dbReference type="InterPro" id="IPR000182">
    <property type="entry name" value="GNAT_dom"/>
</dbReference>
<dbReference type="RefSeq" id="WP_119865609.1">
    <property type="nucleotide sequence ID" value="NZ_CP016786.1"/>
</dbReference>
<dbReference type="Gene3D" id="3.40.630.30">
    <property type="match status" value="1"/>
</dbReference>
<organism evidence="2 3">
    <name type="scientific">Clostridium isatidis</name>
    <dbReference type="NCBI Taxonomy" id="182773"/>
    <lineage>
        <taxon>Bacteria</taxon>
        <taxon>Bacillati</taxon>
        <taxon>Bacillota</taxon>
        <taxon>Clostridia</taxon>
        <taxon>Eubacteriales</taxon>
        <taxon>Clostridiaceae</taxon>
        <taxon>Clostridium</taxon>
    </lineage>
</organism>
<dbReference type="SUPFAM" id="SSF55729">
    <property type="entry name" value="Acyl-CoA N-acyltransferases (Nat)"/>
    <property type="match status" value="1"/>
</dbReference>
<evidence type="ECO:0000313" key="3">
    <source>
        <dbReference type="Proteomes" id="UP000264883"/>
    </source>
</evidence>
<sequence length="182" mass="21350">MTKLRIKNRSGKIIDAFFKELDLSYLDKIMELQEEIYKGLEDKQLFAKTDREEFIKSFERGKVIGCLDEEDNLIAMGVYLKKGYDKENYAYDLALEGEILLKTAQIETTVVKEEYRGNRLQRIICERIEEIAREDGMELLAATVSPYNKYSLNTFLNSGYKIKKDKLKYGGLRRYILSKELR</sequence>
<dbReference type="OrthoDB" id="8750087at2"/>
<dbReference type="Pfam" id="PF00583">
    <property type="entry name" value="Acetyltransf_1"/>
    <property type="match status" value="1"/>
</dbReference>
<dbReference type="InterPro" id="IPR016181">
    <property type="entry name" value="Acyl_CoA_acyltransferase"/>
</dbReference>
<keyword evidence="2" id="KW-0808">Transferase</keyword>